<dbReference type="Pfam" id="PF12906">
    <property type="entry name" value="RINGv"/>
    <property type="match status" value="1"/>
</dbReference>
<dbReference type="EMBL" id="GDHC01009128">
    <property type="protein sequence ID" value="JAQ09501.1"/>
    <property type="molecule type" value="Transcribed_RNA"/>
</dbReference>
<organism evidence="13">
    <name type="scientific">Lygus hesperus</name>
    <name type="common">Western plant bug</name>
    <dbReference type="NCBI Taxonomy" id="30085"/>
    <lineage>
        <taxon>Eukaryota</taxon>
        <taxon>Metazoa</taxon>
        <taxon>Ecdysozoa</taxon>
        <taxon>Arthropoda</taxon>
        <taxon>Hexapoda</taxon>
        <taxon>Insecta</taxon>
        <taxon>Pterygota</taxon>
        <taxon>Neoptera</taxon>
        <taxon>Paraneoptera</taxon>
        <taxon>Hemiptera</taxon>
        <taxon>Heteroptera</taxon>
        <taxon>Panheteroptera</taxon>
        <taxon>Cimicomorpha</taxon>
        <taxon>Miridae</taxon>
        <taxon>Mirini</taxon>
        <taxon>Lygus</taxon>
    </lineage>
</organism>
<evidence type="ECO:0000256" key="3">
    <source>
        <dbReference type="ARBA" id="ARBA00022692"/>
    </source>
</evidence>
<keyword evidence="6" id="KW-0833">Ubl conjugation pathway</keyword>
<evidence type="ECO:0000256" key="7">
    <source>
        <dbReference type="ARBA" id="ARBA00022833"/>
    </source>
</evidence>
<gene>
    <name evidence="13" type="primary">march3</name>
    <name evidence="13" type="ORF">CM83_39464</name>
    <name evidence="14" type="ORF">g.39634</name>
</gene>
<feature type="compositionally biased region" description="Low complexity" evidence="10">
    <location>
        <begin position="15"/>
        <end position="30"/>
    </location>
</feature>
<feature type="region of interest" description="Disordered" evidence="10">
    <location>
        <begin position="1"/>
        <end position="30"/>
    </location>
</feature>
<evidence type="ECO:0000256" key="6">
    <source>
        <dbReference type="ARBA" id="ARBA00022786"/>
    </source>
</evidence>
<feature type="transmembrane region" description="Helical" evidence="11">
    <location>
        <begin position="136"/>
        <end position="156"/>
    </location>
</feature>
<dbReference type="SMART" id="SM00744">
    <property type="entry name" value="RINGv"/>
    <property type="match status" value="1"/>
</dbReference>
<dbReference type="GO" id="GO:0016567">
    <property type="term" value="P:protein ubiquitination"/>
    <property type="evidence" value="ECO:0007669"/>
    <property type="project" value="TreeGrafter"/>
</dbReference>
<dbReference type="PROSITE" id="PS51292">
    <property type="entry name" value="ZF_RING_CH"/>
    <property type="match status" value="1"/>
</dbReference>
<dbReference type="GO" id="GO:0016020">
    <property type="term" value="C:membrane"/>
    <property type="evidence" value="ECO:0007669"/>
    <property type="project" value="UniProtKB-SubCell"/>
</dbReference>
<evidence type="ECO:0000256" key="2">
    <source>
        <dbReference type="ARBA" id="ARBA00022679"/>
    </source>
</evidence>
<evidence type="ECO:0000256" key="5">
    <source>
        <dbReference type="ARBA" id="ARBA00022771"/>
    </source>
</evidence>
<dbReference type="PANTHER" id="PTHR46065:SF3">
    <property type="entry name" value="FI20425P1"/>
    <property type="match status" value="1"/>
</dbReference>
<evidence type="ECO:0000256" key="9">
    <source>
        <dbReference type="ARBA" id="ARBA00023136"/>
    </source>
</evidence>
<protein>
    <submittedName>
        <fullName evidence="13">E3 ubiquitin-protein ligase MARCH3</fullName>
    </submittedName>
</protein>
<keyword evidence="4" id="KW-0479">Metal-binding</keyword>
<dbReference type="AlphaFoldDB" id="A0A0A9XXV1"/>
<keyword evidence="2" id="KW-0808">Transferase</keyword>
<accession>A0A0A9XXV1</accession>
<sequence>MTHHPKHIELPNITFENSSEPPSPVSSASFESFDLQPTELCKTSQSGNQLSLPSPAKSFCSTASACRICHEGDTIGPLMSPCECKGTIALVHNYCLEKWLTTANSSHCEVCQYSFKVRKIPPPTPQWFSDQGARTLYFDICCLFFFVPGGVVVSYLCSRTAILYLRQGKWEGFGLILITAMLIFCFTVWIYFTVKFHIRNFRVWRNSHPEIQLIPSRLRLSSRSRASSRGHLP</sequence>
<proteinExistence type="predicted"/>
<evidence type="ECO:0000256" key="11">
    <source>
        <dbReference type="SAM" id="Phobius"/>
    </source>
</evidence>
<evidence type="ECO:0000256" key="8">
    <source>
        <dbReference type="ARBA" id="ARBA00022989"/>
    </source>
</evidence>
<evidence type="ECO:0000256" key="10">
    <source>
        <dbReference type="SAM" id="MobiDB-lite"/>
    </source>
</evidence>
<feature type="domain" description="RING-CH-type" evidence="12">
    <location>
        <begin position="58"/>
        <end position="118"/>
    </location>
</feature>
<reference evidence="13" key="1">
    <citation type="journal article" date="2014" name="PLoS ONE">
        <title>Transcriptome-Based Identification of ABC Transporters in the Western Tarnished Plant Bug Lygus hesperus.</title>
        <authorList>
            <person name="Hull J.J."/>
            <person name="Chaney K."/>
            <person name="Geib S.M."/>
            <person name="Fabrick J.A."/>
            <person name="Brent C.S."/>
            <person name="Walsh D."/>
            <person name="Lavine L.C."/>
        </authorList>
    </citation>
    <scope>NUCLEOTIDE SEQUENCE</scope>
</reference>
<keyword evidence="8 11" id="KW-1133">Transmembrane helix</keyword>
<keyword evidence="3 11" id="KW-0812">Transmembrane</keyword>
<reference evidence="14" key="3">
    <citation type="journal article" date="2016" name="Gigascience">
        <title>De novo construction of an expanded transcriptome assembly for the western tarnished plant bug, Lygus hesperus.</title>
        <authorList>
            <person name="Tassone E.E."/>
            <person name="Geib S.M."/>
            <person name="Hall B."/>
            <person name="Fabrick J.A."/>
            <person name="Brent C.S."/>
            <person name="Hull J.J."/>
        </authorList>
    </citation>
    <scope>NUCLEOTIDE SEQUENCE</scope>
</reference>
<evidence type="ECO:0000313" key="14">
    <source>
        <dbReference type="EMBL" id="JAQ09501.1"/>
    </source>
</evidence>
<reference evidence="13" key="2">
    <citation type="submission" date="2014-07" db="EMBL/GenBank/DDBJ databases">
        <authorList>
            <person name="Hull J."/>
        </authorList>
    </citation>
    <scope>NUCLEOTIDE SEQUENCE</scope>
</reference>
<comment type="subcellular location">
    <subcellularLocation>
        <location evidence="1">Membrane</location>
        <topology evidence="1">Multi-pass membrane protein</topology>
    </subcellularLocation>
</comment>
<evidence type="ECO:0000313" key="13">
    <source>
        <dbReference type="EMBL" id="JAG24226.1"/>
    </source>
</evidence>
<evidence type="ECO:0000256" key="1">
    <source>
        <dbReference type="ARBA" id="ARBA00004141"/>
    </source>
</evidence>
<dbReference type="SUPFAM" id="SSF57850">
    <property type="entry name" value="RING/U-box"/>
    <property type="match status" value="1"/>
</dbReference>
<dbReference type="Gene3D" id="3.30.40.10">
    <property type="entry name" value="Zinc/RING finger domain, C3HC4 (zinc finger)"/>
    <property type="match status" value="1"/>
</dbReference>
<keyword evidence="7" id="KW-0862">Zinc</keyword>
<evidence type="ECO:0000256" key="4">
    <source>
        <dbReference type="ARBA" id="ARBA00022723"/>
    </source>
</evidence>
<dbReference type="GO" id="GO:0004842">
    <property type="term" value="F:ubiquitin-protein transferase activity"/>
    <property type="evidence" value="ECO:0007669"/>
    <property type="project" value="TreeGrafter"/>
</dbReference>
<dbReference type="InterPro" id="IPR011016">
    <property type="entry name" value="Znf_RING-CH"/>
</dbReference>
<keyword evidence="5" id="KW-0863">Zinc-finger</keyword>
<keyword evidence="9 11" id="KW-0472">Membrane</keyword>
<dbReference type="InterPro" id="IPR013083">
    <property type="entry name" value="Znf_RING/FYVE/PHD"/>
</dbReference>
<dbReference type="GO" id="GO:0008270">
    <property type="term" value="F:zinc ion binding"/>
    <property type="evidence" value="ECO:0007669"/>
    <property type="project" value="UniProtKB-KW"/>
</dbReference>
<dbReference type="EMBL" id="GBHO01019378">
    <property type="protein sequence ID" value="JAG24226.1"/>
    <property type="molecule type" value="Transcribed_RNA"/>
</dbReference>
<evidence type="ECO:0000259" key="12">
    <source>
        <dbReference type="PROSITE" id="PS51292"/>
    </source>
</evidence>
<name>A0A0A9XXV1_LYGHE</name>
<dbReference type="PANTHER" id="PTHR46065">
    <property type="entry name" value="E3 UBIQUITIN-PROTEIN LIGASE MARCH 2/3 FAMILY MEMBER"/>
    <property type="match status" value="1"/>
</dbReference>
<feature type="transmembrane region" description="Helical" evidence="11">
    <location>
        <begin position="172"/>
        <end position="192"/>
    </location>
</feature>